<gene>
    <name evidence="3" type="ORF">XD54_1980</name>
</gene>
<reference evidence="4" key="1">
    <citation type="journal article" date="2015" name="MBio">
        <title>Genome-Resolved Metagenomic Analysis Reveals Roles for Candidate Phyla and Other Microbial Community Members in Biogeochemical Transformations in Oil Reservoirs.</title>
        <authorList>
            <person name="Hu P."/>
            <person name="Tom L."/>
            <person name="Singh A."/>
            <person name="Thomas B.C."/>
            <person name="Baker B.J."/>
            <person name="Piceno Y.M."/>
            <person name="Andersen G.L."/>
            <person name="Banfield J.F."/>
        </authorList>
    </citation>
    <scope>NUCLEOTIDE SEQUENCE [LARGE SCALE GENOMIC DNA]</scope>
</reference>
<dbReference type="AlphaFoldDB" id="A0A101EJY0"/>
<dbReference type="Proteomes" id="UP000053911">
    <property type="component" value="Unassembled WGS sequence"/>
</dbReference>
<protein>
    <recommendedName>
        <fullName evidence="2">Integrase SSV1 C-terminal domain-containing protein</fullName>
    </recommendedName>
</protein>
<sequence length="305" mass="35501">MTLFLILNFEKISWCGGRDLNPRTPTGRDPESLQTSILKMKASESFEINYSELKDKFEIWLSKYSEGYSNDVSRYLNRYLMGKILTTQEDVLNLVNSADKGKRHLCYSLRVLFNFLEEFELLDEHTLSKLRKVVKIPNSGSDNYVPSNEEILNAYSRIKKEETKMVFKLLAFSGIRIVEASTLVSNFKESELMLNGNIAKYPLSMLRKTKNAYYVYIPKKFALELERIDLTKKAIINRFCAFHMPGKYLRKWNYNFLILNGVPESVADFIQGRVPITVGSMHYLAKVKQADEWYSRIAEELLKIF</sequence>
<dbReference type="GO" id="GO:0006310">
    <property type="term" value="P:DNA recombination"/>
    <property type="evidence" value="ECO:0007669"/>
    <property type="project" value="UniProtKB-KW"/>
</dbReference>
<keyword evidence="1" id="KW-0233">DNA recombination</keyword>
<dbReference type="SUPFAM" id="SSF56349">
    <property type="entry name" value="DNA breaking-rejoining enzymes"/>
    <property type="match status" value="1"/>
</dbReference>
<dbReference type="Gene3D" id="1.10.443.10">
    <property type="entry name" value="Intergrase catalytic core"/>
    <property type="match status" value="1"/>
</dbReference>
<dbReference type="InterPro" id="IPR011010">
    <property type="entry name" value="DNA_brk_join_enz"/>
</dbReference>
<dbReference type="InterPro" id="IPR031857">
    <property type="entry name" value="Integrase_SSV1_C"/>
</dbReference>
<feature type="domain" description="Integrase SSV1 C-terminal" evidence="2">
    <location>
        <begin position="144"/>
        <end position="299"/>
    </location>
</feature>
<dbReference type="PATRIC" id="fig|172049.5.peg.217"/>
<proteinExistence type="predicted"/>
<dbReference type="InterPro" id="IPR013762">
    <property type="entry name" value="Integrase-like_cat_sf"/>
</dbReference>
<name>A0A101EJY0_9EURY</name>
<dbReference type="GO" id="GO:0003677">
    <property type="term" value="F:DNA binding"/>
    <property type="evidence" value="ECO:0007669"/>
    <property type="project" value="InterPro"/>
</dbReference>
<dbReference type="GO" id="GO:0015074">
    <property type="term" value="P:DNA integration"/>
    <property type="evidence" value="ECO:0007669"/>
    <property type="project" value="InterPro"/>
</dbReference>
<evidence type="ECO:0000256" key="1">
    <source>
        <dbReference type="ARBA" id="ARBA00023172"/>
    </source>
</evidence>
<dbReference type="Pfam" id="PF16795">
    <property type="entry name" value="Phage_integr_3"/>
    <property type="match status" value="1"/>
</dbReference>
<evidence type="ECO:0000313" key="3">
    <source>
        <dbReference type="EMBL" id="KUK16726.1"/>
    </source>
</evidence>
<evidence type="ECO:0000313" key="4">
    <source>
        <dbReference type="Proteomes" id="UP000053911"/>
    </source>
</evidence>
<accession>A0A101EJY0</accession>
<dbReference type="EMBL" id="LGFD01000072">
    <property type="protein sequence ID" value="KUK16726.1"/>
    <property type="molecule type" value="Genomic_DNA"/>
</dbReference>
<organism evidence="3 4">
    <name type="scientific">Thermococcus sibiricus</name>
    <dbReference type="NCBI Taxonomy" id="172049"/>
    <lineage>
        <taxon>Archaea</taxon>
        <taxon>Methanobacteriati</taxon>
        <taxon>Methanobacteriota</taxon>
        <taxon>Thermococci</taxon>
        <taxon>Thermococcales</taxon>
        <taxon>Thermococcaceae</taxon>
        <taxon>Thermococcus</taxon>
    </lineage>
</organism>
<evidence type="ECO:0000259" key="2">
    <source>
        <dbReference type="Pfam" id="PF16795"/>
    </source>
</evidence>
<comment type="caution">
    <text evidence="3">The sequence shown here is derived from an EMBL/GenBank/DDBJ whole genome shotgun (WGS) entry which is preliminary data.</text>
</comment>